<feature type="domain" description="Transposase IS801/IS1294" evidence="1">
    <location>
        <begin position="136"/>
        <end position="231"/>
    </location>
</feature>
<dbReference type="RefSeq" id="WP_112160736.1">
    <property type="nucleotide sequence ID" value="NZ_QKRX01000039.1"/>
</dbReference>
<reference evidence="3 4" key="1">
    <citation type="submission" date="2018-06" db="EMBL/GenBank/DDBJ databases">
        <title>Nitrincola tibetense sp. nov., isolated from Lake XuguoCo on Tibetan Plateau.</title>
        <authorList>
            <person name="Xing P."/>
        </authorList>
    </citation>
    <scope>NUCLEOTIDE SEQUENCE [LARGE SCALE GENOMIC DNA]</scope>
    <source>
        <strain evidence="4">xg18</strain>
    </source>
</reference>
<evidence type="ECO:0000259" key="1">
    <source>
        <dbReference type="Pfam" id="PF04986"/>
    </source>
</evidence>
<sequence length="233" mass="26804">MSALGLAQVIEHCKQQGTLRATPRQWQVLNHIRACRTSAMGAALYRCDACHSQWLWYHSCRDRHCPQCQTNASRAWCEKQKEQLLPVPYFHLVFTLPHELNDWVNDHADVIYRLLFQSCWKTLHVMGQRKLHGQLGMTAVLHTWGQKLTRHVHLHCLIPAGVITSSQSWIDRNKGYLLPVKALSKRFRGLLVSALRETKVNGGFSSICTDEFDRTLTQVMSKPWCVYSKAAIQ</sequence>
<evidence type="ECO:0000313" key="3">
    <source>
        <dbReference type="EMBL" id="RAU16404.1"/>
    </source>
</evidence>
<feature type="domain" description="Transposase zinc-binding" evidence="2">
    <location>
        <begin position="11"/>
        <end position="96"/>
    </location>
</feature>
<comment type="caution">
    <text evidence="3">The sequence shown here is derived from an EMBL/GenBank/DDBJ whole genome shotgun (WGS) entry which is preliminary data.</text>
</comment>
<dbReference type="Pfam" id="PF04986">
    <property type="entry name" value="Y2_Tnp"/>
    <property type="match status" value="1"/>
</dbReference>
<feature type="non-terminal residue" evidence="3">
    <location>
        <position position="233"/>
    </location>
</feature>
<dbReference type="EMBL" id="QKRX01000039">
    <property type="protein sequence ID" value="RAU16404.1"/>
    <property type="molecule type" value="Genomic_DNA"/>
</dbReference>
<dbReference type="Pfam" id="PF14319">
    <property type="entry name" value="Zn_Tnp_IS91"/>
    <property type="match status" value="1"/>
</dbReference>
<proteinExistence type="predicted"/>
<gene>
    <name evidence="3" type="ORF">DN062_18380</name>
</gene>
<dbReference type="GO" id="GO:0004803">
    <property type="term" value="F:transposase activity"/>
    <property type="evidence" value="ECO:0007669"/>
    <property type="project" value="InterPro"/>
</dbReference>
<keyword evidence="4" id="KW-1185">Reference proteome</keyword>
<protein>
    <submittedName>
        <fullName evidence="3">IS91 family transposase</fullName>
    </submittedName>
</protein>
<organism evidence="3 4">
    <name type="scientific">Nitrincola tibetensis</name>
    <dbReference type="NCBI Taxonomy" id="2219697"/>
    <lineage>
        <taxon>Bacteria</taxon>
        <taxon>Pseudomonadati</taxon>
        <taxon>Pseudomonadota</taxon>
        <taxon>Gammaproteobacteria</taxon>
        <taxon>Oceanospirillales</taxon>
        <taxon>Oceanospirillaceae</taxon>
        <taxon>Nitrincola</taxon>
    </lineage>
</organism>
<dbReference type="PANTHER" id="PTHR37023">
    <property type="entry name" value="TRANSPOSASE"/>
    <property type="match status" value="1"/>
</dbReference>
<evidence type="ECO:0000313" key="4">
    <source>
        <dbReference type="Proteomes" id="UP000250744"/>
    </source>
</evidence>
<dbReference type="GO" id="GO:0003677">
    <property type="term" value="F:DNA binding"/>
    <property type="evidence" value="ECO:0007669"/>
    <property type="project" value="InterPro"/>
</dbReference>
<dbReference type="PANTHER" id="PTHR37023:SF1">
    <property type="entry name" value="ISSOD25 TRANSPOSASE TNPA_ISSOD25"/>
    <property type="match status" value="1"/>
</dbReference>
<dbReference type="GO" id="GO:0006313">
    <property type="term" value="P:DNA transposition"/>
    <property type="evidence" value="ECO:0007669"/>
    <property type="project" value="InterPro"/>
</dbReference>
<dbReference type="InterPro" id="IPR007069">
    <property type="entry name" value="Transposase_32"/>
</dbReference>
<dbReference type="InterPro" id="IPR026889">
    <property type="entry name" value="Zn_Tnp"/>
</dbReference>
<name>A0A364NH80_9GAMM</name>
<dbReference type="Proteomes" id="UP000250744">
    <property type="component" value="Unassembled WGS sequence"/>
</dbReference>
<evidence type="ECO:0000259" key="2">
    <source>
        <dbReference type="Pfam" id="PF14319"/>
    </source>
</evidence>
<dbReference type="AlphaFoldDB" id="A0A364NH80"/>
<accession>A0A364NH80</accession>